<dbReference type="GO" id="GO:0060271">
    <property type="term" value="P:cilium assembly"/>
    <property type="evidence" value="ECO:0007669"/>
    <property type="project" value="TreeGrafter"/>
</dbReference>
<gene>
    <name evidence="14" type="primary">TRAF3IP1</name>
</gene>
<comment type="subcellular location">
    <subcellularLocation>
        <location evidence="2">Cytoplasm</location>
        <location evidence="2">Cytoskeleton</location>
        <location evidence="2">Cilium axoneme</location>
    </subcellularLocation>
    <subcellularLocation>
        <location evidence="1">Cytoplasm</location>
        <location evidence="1">Cytoskeleton</location>
        <location evidence="1">Cilium basal body</location>
    </subcellularLocation>
</comment>
<organism evidence="14 15">
    <name type="scientific">Leptobrachium leishanense</name>
    <name type="common">Leishan spiny toad</name>
    <dbReference type="NCBI Taxonomy" id="445787"/>
    <lineage>
        <taxon>Eukaryota</taxon>
        <taxon>Metazoa</taxon>
        <taxon>Chordata</taxon>
        <taxon>Craniata</taxon>
        <taxon>Vertebrata</taxon>
        <taxon>Euteleostomi</taxon>
        <taxon>Amphibia</taxon>
        <taxon>Batrachia</taxon>
        <taxon>Anura</taxon>
        <taxon>Pelobatoidea</taxon>
        <taxon>Megophryidae</taxon>
        <taxon>Leptobrachium</taxon>
    </lineage>
</organism>
<evidence type="ECO:0000259" key="12">
    <source>
        <dbReference type="Pfam" id="PF10243"/>
    </source>
</evidence>
<dbReference type="PANTHER" id="PTHR31363">
    <property type="entry name" value="TRAF3-INTERACTING PROTEIN 1"/>
    <property type="match status" value="1"/>
</dbReference>
<dbReference type="InterPro" id="IPR041476">
    <property type="entry name" value="TRAF3IP1_C"/>
</dbReference>
<feature type="compositionally biased region" description="Polar residues" evidence="11">
    <location>
        <begin position="372"/>
        <end position="390"/>
    </location>
</feature>
<evidence type="ECO:0000313" key="14">
    <source>
        <dbReference type="Ensembl" id="ENSLLEP00000024968.1"/>
    </source>
</evidence>
<keyword evidence="3" id="KW-0963">Cytoplasm</keyword>
<keyword evidence="6" id="KW-0206">Cytoskeleton</keyword>
<feature type="domain" description="TRAF3-interacting protein 1 N-terminal" evidence="12">
    <location>
        <begin position="6"/>
        <end position="116"/>
    </location>
</feature>
<evidence type="ECO:0000256" key="1">
    <source>
        <dbReference type="ARBA" id="ARBA00004120"/>
    </source>
</evidence>
<evidence type="ECO:0000256" key="6">
    <source>
        <dbReference type="ARBA" id="ARBA00023212"/>
    </source>
</evidence>
<protein>
    <recommendedName>
        <fullName evidence="9">TRAF3-interacting protein 1</fullName>
    </recommendedName>
</protein>
<keyword evidence="4" id="KW-0970">Cilium biogenesis/degradation</keyword>
<evidence type="ECO:0000256" key="3">
    <source>
        <dbReference type="ARBA" id="ARBA00022490"/>
    </source>
</evidence>
<feature type="compositionally biased region" description="Acidic residues" evidence="11">
    <location>
        <begin position="402"/>
        <end position="411"/>
    </location>
</feature>
<keyword evidence="7" id="KW-0966">Cell projection</keyword>
<evidence type="ECO:0000256" key="11">
    <source>
        <dbReference type="SAM" id="MobiDB-lite"/>
    </source>
</evidence>
<feature type="coiled-coil region" evidence="10">
    <location>
        <begin position="503"/>
        <end position="562"/>
    </location>
</feature>
<feature type="compositionally biased region" description="Low complexity" evidence="11">
    <location>
        <begin position="358"/>
        <end position="367"/>
    </location>
</feature>
<dbReference type="GO" id="GO:0005930">
    <property type="term" value="C:axoneme"/>
    <property type="evidence" value="ECO:0007669"/>
    <property type="project" value="UniProtKB-SubCell"/>
</dbReference>
<dbReference type="InterPro" id="IPR040468">
    <property type="entry name" value="TRAF3IP1_N"/>
</dbReference>
<reference evidence="14" key="2">
    <citation type="submission" date="2025-09" db="UniProtKB">
        <authorList>
            <consortium name="Ensembl"/>
        </authorList>
    </citation>
    <scope>IDENTIFICATION</scope>
</reference>
<keyword evidence="15" id="KW-1185">Reference proteome</keyword>
<evidence type="ECO:0000256" key="5">
    <source>
        <dbReference type="ARBA" id="ARBA00023054"/>
    </source>
</evidence>
<dbReference type="GO" id="GO:0048513">
    <property type="term" value="P:animal organ development"/>
    <property type="evidence" value="ECO:0007669"/>
    <property type="project" value="UniProtKB-ARBA"/>
</dbReference>
<evidence type="ECO:0000256" key="9">
    <source>
        <dbReference type="ARBA" id="ARBA00070492"/>
    </source>
</evidence>
<dbReference type="GeneTree" id="ENSGT00720000108822"/>
<dbReference type="GO" id="GO:0030992">
    <property type="term" value="C:intraciliary transport particle B"/>
    <property type="evidence" value="ECO:0007669"/>
    <property type="project" value="TreeGrafter"/>
</dbReference>
<dbReference type="Gene3D" id="1.10.418.50">
    <property type="entry name" value="Microtubule-binding protein MIP-T3"/>
    <property type="match status" value="1"/>
</dbReference>
<dbReference type="GO" id="GO:0008017">
    <property type="term" value="F:microtubule binding"/>
    <property type="evidence" value="ECO:0007669"/>
    <property type="project" value="InterPro"/>
</dbReference>
<evidence type="ECO:0000256" key="2">
    <source>
        <dbReference type="ARBA" id="ARBA00004430"/>
    </source>
</evidence>
<dbReference type="Pfam" id="PF10243">
    <property type="entry name" value="MIP-T3"/>
    <property type="match status" value="1"/>
</dbReference>
<evidence type="ECO:0000259" key="13">
    <source>
        <dbReference type="Pfam" id="PF17749"/>
    </source>
</evidence>
<dbReference type="Ensembl" id="ENSLLET00000025924.1">
    <property type="protein sequence ID" value="ENSLLEP00000024968.1"/>
    <property type="gene ID" value="ENSLLEG00000015779.1"/>
</dbReference>
<feature type="region of interest" description="Disordered" evidence="11">
    <location>
        <begin position="131"/>
        <end position="424"/>
    </location>
</feature>
<dbReference type="PANTHER" id="PTHR31363:SF0">
    <property type="entry name" value="TRAF3-INTERACTING PROTEIN 1"/>
    <property type="match status" value="1"/>
</dbReference>
<dbReference type="GO" id="GO:0036064">
    <property type="term" value="C:ciliary basal body"/>
    <property type="evidence" value="ECO:0007669"/>
    <property type="project" value="TreeGrafter"/>
</dbReference>
<dbReference type="InterPro" id="IPR018799">
    <property type="entry name" value="TRAF3IP1"/>
</dbReference>
<dbReference type="GO" id="GO:0042073">
    <property type="term" value="P:intraciliary transport"/>
    <property type="evidence" value="ECO:0007669"/>
    <property type="project" value="TreeGrafter"/>
</dbReference>
<dbReference type="InterPro" id="IPR042576">
    <property type="entry name" value="TRAF3IP1_N_sf"/>
</dbReference>
<dbReference type="Proteomes" id="UP000694569">
    <property type="component" value="Unplaced"/>
</dbReference>
<evidence type="ECO:0000313" key="15">
    <source>
        <dbReference type="Proteomes" id="UP000694569"/>
    </source>
</evidence>
<dbReference type="AlphaFoldDB" id="A0A8C5PMJ7"/>
<feature type="domain" description="TRAF3-interacting protein 1 C-terminal" evidence="13">
    <location>
        <begin position="436"/>
        <end position="584"/>
    </location>
</feature>
<feature type="compositionally biased region" description="Basic and acidic residues" evidence="11">
    <location>
        <begin position="145"/>
        <end position="314"/>
    </location>
</feature>
<evidence type="ECO:0000256" key="10">
    <source>
        <dbReference type="SAM" id="Coils"/>
    </source>
</evidence>
<dbReference type="Pfam" id="PF17749">
    <property type="entry name" value="MIP-T3_C"/>
    <property type="match status" value="1"/>
</dbReference>
<sequence>MDPSVIRRTQETLGKVIRKPPLTDKLLGKPPFRYLHDILTEVIRTTGFLKGLYTESELKSDNVKDKDSKISFLQKAVDVVILVTGEPLAVKPARIVAGHEPERTNELLQAMGKCCLNKLSSDDAVKRILAGEKTDLKGKPPSSSKSHDKENRDAKDEEQKNHKEKEDRKESEIRERSGSRDRKDRSHRKEDDRKHSERDREQKKERDRATDAERDGLREGDKSDKENGKVKESHSDLEKERSGREKGRERKERIQEEESTRDEERPPEPERGERKHKSSENLSKKTAEAPMKESKPATERVARPSASKLRERRPARPGGGGGDSGSDQELVATDTLPHENADTPDGQPSQSMQRRIPRPGSARPAAPRVKRQGTTDTPVQERVSSGNAISNVILDKQKKEDNDEEDEEFVVEEASPHPPDMPEMELDSELTLTTDGKHGSLVNKILETKKDYETQQDAANKDKLLLSDTGRKKEKDLVMREIEKLRGSIQTVCRSALPLGKIMDYIQEDMDTMQNELQMWRHENRQHAEELLREQSVTDTAVEPLKAKLAELEQLIKEQQDKICTVKGNILRNEEKIKKMVQSIAATS</sequence>
<accession>A0A8C5PMJ7</accession>
<dbReference type="OrthoDB" id="10258914at2759"/>
<dbReference type="GO" id="GO:0070507">
    <property type="term" value="P:regulation of microtubule cytoskeleton organization"/>
    <property type="evidence" value="ECO:0007669"/>
    <property type="project" value="TreeGrafter"/>
</dbReference>
<evidence type="ECO:0000256" key="8">
    <source>
        <dbReference type="ARBA" id="ARBA00043971"/>
    </source>
</evidence>
<evidence type="ECO:0000256" key="4">
    <source>
        <dbReference type="ARBA" id="ARBA00022794"/>
    </source>
</evidence>
<dbReference type="GO" id="GO:0048731">
    <property type="term" value="P:system development"/>
    <property type="evidence" value="ECO:0007669"/>
    <property type="project" value="UniProtKB-ARBA"/>
</dbReference>
<keyword evidence="5 10" id="KW-0175">Coiled coil</keyword>
<proteinExistence type="inferred from homology"/>
<dbReference type="FunFam" id="1.10.418.50:FF:000001">
    <property type="entry name" value="TRAF3-interacting protein 1 isoform X1"/>
    <property type="match status" value="1"/>
</dbReference>
<evidence type="ECO:0000256" key="7">
    <source>
        <dbReference type="ARBA" id="ARBA00023273"/>
    </source>
</evidence>
<name>A0A8C5PMJ7_9ANUR</name>
<reference evidence="14" key="1">
    <citation type="submission" date="2025-08" db="UniProtKB">
        <authorList>
            <consortium name="Ensembl"/>
        </authorList>
    </citation>
    <scope>IDENTIFICATION</scope>
</reference>
<comment type="similarity">
    <text evidence="8">Belongs to the TRAF3IP1 family.</text>
</comment>